<reference evidence="3" key="1">
    <citation type="submission" date="2017-10" db="EMBL/GenBank/DDBJ databases">
        <authorList>
            <person name="Toshchakov S.V."/>
            <person name="Goeva M.A."/>
        </authorList>
    </citation>
    <scope>NUCLEOTIDE SEQUENCE [LARGE SCALE GENOMIC DNA]</scope>
    <source>
        <strain evidence="3">JR1/69-1-13</strain>
    </source>
</reference>
<keyword evidence="3" id="KW-1185">Reference proteome</keyword>
<dbReference type="InterPro" id="IPR029063">
    <property type="entry name" value="SAM-dependent_MTases_sf"/>
</dbReference>
<dbReference type="EMBL" id="PDOA01000016">
    <property type="protein sequence ID" value="PWC27284.1"/>
    <property type="molecule type" value="Genomic_DNA"/>
</dbReference>
<dbReference type="NCBIfam" id="NF037959">
    <property type="entry name" value="MFS_SpdSyn"/>
    <property type="match status" value="1"/>
</dbReference>
<name>A0A2U1V071_9PROT</name>
<protein>
    <recommendedName>
        <fullName evidence="4">Spermidine synthase</fullName>
    </recommendedName>
</protein>
<proteinExistence type="predicted"/>
<evidence type="ECO:0000313" key="2">
    <source>
        <dbReference type="EMBL" id="PWC27284.1"/>
    </source>
</evidence>
<dbReference type="GO" id="GO:0006596">
    <property type="term" value="P:polyamine biosynthetic process"/>
    <property type="evidence" value="ECO:0007669"/>
    <property type="project" value="UniProtKB-KW"/>
</dbReference>
<comment type="caution">
    <text evidence="2">The sequence shown here is derived from an EMBL/GenBank/DDBJ whole genome shotgun (WGS) entry which is preliminary data.</text>
</comment>
<dbReference type="SUPFAM" id="SSF53335">
    <property type="entry name" value="S-adenosyl-L-methionine-dependent methyltransferases"/>
    <property type="match status" value="1"/>
</dbReference>
<evidence type="ECO:0008006" key="4">
    <source>
        <dbReference type="Google" id="ProtNLM"/>
    </source>
</evidence>
<sequence length="256" mass="26810">MVWRDAQATSLLLNTTRVAQSVRWHDGRETGSYWELLSAVPALARPGQAEGGSALYLGVAGGAAISATQAAWPALRPQGVEIDPGVTALARAHFSLSIPVAHDDARRFVAKDTGRYAVIMVDLYATGQIPAHVATVEFFESLARRLAPGGVVAMNVYGGGDPESIVGPLAASLGRVFPGLMAARSASGNTLLLAWGEPMAVATAEARLRAAPEAARRAALRLSRTLEEGAPLAAGHAPLTDERSDMEIRAARALSR</sequence>
<organism evidence="2 3">
    <name type="scientific">Teichococcus aestuarii</name>
    <dbReference type="NCBI Taxonomy" id="568898"/>
    <lineage>
        <taxon>Bacteria</taxon>
        <taxon>Pseudomonadati</taxon>
        <taxon>Pseudomonadota</taxon>
        <taxon>Alphaproteobacteria</taxon>
        <taxon>Acetobacterales</taxon>
        <taxon>Roseomonadaceae</taxon>
        <taxon>Roseomonas</taxon>
    </lineage>
</organism>
<accession>A0A2U1V071</accession>
<keyword evidence="1" id="KW-0620">Polyamine biosynthesis</keyword>
<dbReference type="PANTHER" id="PTHR43317:SF11">
    <property type="entry name" value="POLYAMINE AMINOPROPYLTRANSFERASE 2"/>
    <property type="match status" value="1"/>
</dbReference>
<dbReference type="Gene3D" id="3.40.50.150">
    <property type="entry name" value="Vaccinia Virus protein VP39"/>
    <property type="match status" value="1"/>
</dbReference>
<evidence type="ECO:0000256" key="1">
    <source>
        <dbReference type="ARBA" id="ARBA00023115"/>
    </source>
</evidence>
<evidence type="ECO:0000313" key="3">
    <source>
        <dbReference type="Proteomes" id="UP000245048"/>
    </source>
</evidence>
<dbReference type="CDD" id="cd02440">
    <property type="entry name" value="AdoMet_MTases"/>
    <property type="match status" value="1"/>
</dbReference>
<dbReference type="Proteomes" id="UP000245048">
    <property type="component" value="Unassembled WGS sequence"/>
</dbReference>
<gene>
    <name evidence="2" type="ORF">CR165_18565</name>
</gene>
<dbReference type="PANTHER" id="PTHR43317">
    <property type="entry name" value="THERMOSPERMINE SYNTHASE ACAULIS5"/>
    <property type="match status" value="1"/>
</dbReference>
<dbReference type="AlphaFoldDB" id="A0A2U1V071"/>